<gene>
    <name evidence="13" type="ORF">SBF1_2600002</name>
</gene>
<dbReference type="InterPro" id="IPR057326">
    <property type="entry name" value="KR_dom"/>
</dbReference>
<dbReference type="InterPro" id="IPR036291">
    <property type="entry name" value="NAD(P)-bd_dom_sf"/>
</dbReference>
<dbReference type="EMBL" id="OMOF01000180">
    <property type="protein sequence ID" value="SPF42370.1"/>
    <property type="molecule type" value="Genomic_DNA"/>
</dbReference>
<dbReference type="Gene3D" id="3.40.50.720">
    <property type="entry name" value="NAD(P)-binding Rossmann-like Domain"/>
    <property type="match status" value="2"/>
</dbReference>
<feature type="domain" description="Ketosynthase family 3 (KS3)" evidence="11">
    <location>
        <begin position="254"/>
        <end position="692"/>
    </location>
</feature>
<dbReference type="InterPro" id="IPR054514">
    <property type="entry name" value="RhiE-like_linker"/>
</dbReference>
<dbReference type="Pfam" id="PF00550">
    <property type="entry name" value="PP-binding"/>
    <property type="match status" value="1"/>
</dbReference>
<dbReference type="InterPro" id="IPR042104">
    <property type="entry name" value="PKS_dehydratase_sf"/>
</dbReference>
<feature type="region of interest" description="N-terminal hotdog fold" evidence="9">
    <location>
        <begin position="886"/>
        <end position="1012"/>
    </location>
</feature>
<feature type="domain" description="PKS/mFAS DH" evidence="12">
    <location>
        <begin position="886"/>
        <end position="1173"/>
    </location>
</feature>
<dbReference type="GO" id="GO:0004312">
    <property type="term" value="F:fatty acid synthase activity"/>
    <property type="evidence" value="ECO:0007669"/>
    <property type="project" value="TreeGrafter"/>
</dbReference>
<dbReference type="SMART" id="SM00823">
    <property type="entry name" value="PKS_PP"/>
    <property type="match status" value="1"/>
</dbReference>
<dbReference type="EC" id="2.3.1.-" evidence="13"/>
<dbReference type="InterPro" id="IPR020841">
    <property type="entry name" value="PKS_Beta-ketoAc_synthase_dom"/>
</dbReference>
<evidence type="ECO:0000256" key="4">
    <source>
        <dbReference type="ARBA" id="ARBA00022450"/>
    </source>
</evidence>
<dbReference type="Gene3D" id="3.40.47.10">
    <property type="match status" value="1"/>
</dbReference>
<dbReference type="Pfam" id="PF02801">
    <property type="entry name" value="Ketoacyl-synt_C"/>
    <property type="match status" value="1"/>
</dbReference>
<evidence type="ECO:0000256" key="8">
    <source>
        <dbReference type="ARBA" id="ARBA00022737"/>
    </source>
</evidence>
<dbReference type="Pfam" id="PF21089">
    <property type="entry name" value="PKS_DH_N"/>
    <property type="match status" value="1"/>
</dbReference>
<comment type="subcellular location">
    <subcellularLocation>
        <location evidence="2">Cytoplasm</location>
    </subcellularLocation>
</comment>
<dbReference type="Pfam" id="PF22336">
    <property type="entry name" value="RhiE-like_linker"/>
    <property type="match status" value="1"/>
</dbReference>
<evidence type="ECO:0000256" key="5">
    <source>
        <dbReference type="ARBA" id="ARBA00022490"/>
    </source>
</evidence>
<dbReference type="Proteomes" id="UP000238916">
    <property type="component" value="Unassembled WGS sequence"/>
</dbReference>
<dbReference type="PROSITE" id="PS52019">
    <property type="entry name" value="PKS_MFAS_DH"/>
    <property type="match status" value="1"/>
</dbReference>
<dbReference type="SMART" id="SM00825">
    <property type="entry name" value="PKS_KS"/>
    <property type="match status" value="1"/>
</dbReference>
<evidence type="ECO:0000259" key="12">
    <source>
        <dbReference type="PROSITE" id="PS52019"/>
    </source>
</evidence>
<dbReference type="InterPro" id="IPR049551">
    <property type="entry name" value="PKS_DH_C"/>
</dbReference>
<dbReference type="GO" id="GO:0006633">
    <property type="term" value="P:fatty acid biosynthetic process"/>
    <property type="evidence" value="ECO:0007669"/>
    <property type="project" value="TreeGrafter"/>
</dbReference>
<dbReference type="Pfam" id="PF00109">
    <property type="entry name" value="ketoacyl-synt"/>
    <property type="match status" value="1"/>
</dbReference>
<comment type="pathway">
    <text evidence="3">Antibiotic biosynthesis; bacillaene biosynthesis.</text>
</comment>
<comment type="function">
    <text evidence="1">Involved in some intermediate steps for the synthesis of the antibiotic polyketide bacillaene which is involved in secondary metabolism.</text>
</comment>
<evidence type="ECO:0000259" key="11">
    <source>
        <dbReference type="PROSITE" id="PS52004"/>
    </source>
</evidence>
<evidence type="ECO:0000256" key="6">
    <source>
        <dbReference type="ARBA" id="ARBA00022553"/>
    </source>
</evidence>
<dbReference type="SMART" id="SM00826">
    <property type="entry name" value="PKS_DH"/>
    <property type="match status" value="1"/>
</dbReference>
<dbReference type="PROSITE" id="PS52004">
    <property type="entry name" value="KS3_2"/>
    <property type="match status" value="1"/>
</dbReference>
<keyword evidence="6" id="KW-0597">Phosphoprotein</keyword>
<dbReference type="PANTHER" id="PTHR43775:SF37">
    <property type="entry name" value="SI:DKEY-61P9.11"/>
    <property type="match status" value="1"/>
</dbReference>
<dbReference type="PROSITE" id="PS50075">
    <property type="entry name" value="CARRIER"/>
    <property type="match status" value="1"/>
</dbReference>
<organism evidence="13 14">
    <name type="scientific">Candidatus Desulfosporosinus infrequens</name>
    <dbReference type="NCBI Taxonomy" id="2043169"/>
    <lineage>
        <taxon>Bacteria</taxon>
        <taxon>Bacillati</taxon>
        <taxon>Bacillota</taxon>
        <taxon>Clostridia</taxon>
        <taxon>Eubacteriales</taxon>
        <taxon>Desulfitobacteriaceae</taxon>
        <taxon>Desulfosporosinus</taxon>
    </lineage>
</organism>
<evidence type="ECO:0000259" key="10">
    <source>
        <dbReference type="PROSITE" id="PS50075"/>
    </source>
</evidence>
<keyword evidence="13" id="KW-0012">Acyltransferase</keyword>
<evidence type="ECO:0000256" key="2">
    <source>
        <dbReference type="ARBA" id="ARBA00004496"/>
    </source>
</evidence>
<evidence type="ECO:0000313" key="13">
    <source>
        <dbReference type="EMBL" id="SPF42370.1"/>
    </source>
</evidence>
<dbReference type="GO" id="GO:0005737">
    <property type="term" value="C:cytoplasm"/>
    <property type="evidence" value="ECO:0007669"/>
    <property type="project" value="UniProtKB-SubCell"/>
</dbReference>
<feature type="active site" description="Proton acceptor; for dehydratase activity" evidence="9">
    <location>
        <position position="915"/>
    </location>
</feature>
<evidence type="ECO:0000256" key="9">
    <source>
        <dbReference type="PROSITE-ProRule" id="PRU01363"/>
    </source>
</evidence>
<dbReference type="InterPro" id="IPR020807">
    <property type="entry name" value="PKS_DH"/>
</dbReference>
<dbReference type="SUPFAM" id="SSF51735">
    <property type="entry name" value="NAD(P)-binding Rossmann-fold domains"/>
    <property type="match status" value="1"/>
</dbReference>
<dbReference type="InterPro" id="IPR014031">
    <property type="entry name" value="Ketoacyl_synth_C"/>
</dbReference>
<feature type="domain" description="Carrier" evidence="10">
    <location>
        <begin position="128"/>
        <end position="201"/>
    </location>
</feature>
<dbReference type="GO" id="GO:0071770">
    <property type="term" value="P:DIM/DIP cell wall layer assembly"/>
    <property type="evidence" value="ECO:0007669"/>
    <property type="project" value="TreeGrafter"/>
</dbReference>
<dbReference type="InterPro" id="IPR049552">
    <property type="entry name" value="PKS_DH_N"/>
</dbReference>
<dbReference type="InterPro" id="IPR016039">
    <property type="entry name" value="Thiolase-like"/>
</dbReference>
<evidence type="ECO:0000256" key="7">
    <source>
        <dbReference type="ARBA" id="ARBA00022679"/>
    </source>
</evidence>
<dbReference type="SMART" id="SM00822">
    <property type="entry name" value="PKS_KR"/>
    <property type="match status" value="1"/>
</dbReference>
<keyword evidence="7 13" id="KW-0808">Transferase</keyword>
<dbReference type="Gene3D" id="1.10.1200.10">
    <property type="entry name" value="ACP-like"/>
    <property type="match status" value="1"/>
</dbReference>
<dbReference type="SUPFAM" id="SSF53901">
    <property type="entry name" value="Thiolase-like"/>
    <property type="match status" value="1"/>
</dbReference>
<dbReference type="InterPro" id="IPR013968">
    <property type="entry name" value="PKS_KR"/>
</dbReference>
<evidence type="ECO:0000313" key="14">
    <source>
        <dbReference type="Proteomes" id="UP000238916"/>
    </source>
</evidence>
<dbReference type="InterPro" id="IPR009081">
    <property type="entry name" value="PP-bd_ACP"/>
</dbReference>
<accession>A0A2U3KRY1</accession>
<dbReference type="FunFam" id="3.40.47.10:FF:000019">
    <property type="entry name" value="Polyketide synthase type I"/>
    <property type="match status" value="1"/>
</dbReference>
<dbReference type="Gene3D" id="1.10.1240.100">
    <property type="match status" value="1"/>
</dbReference>
<protein>
    <submittedName>
        <fullName evidence="13">Polyketide synthase PksN</fullName>
        <ecNumber evidence="13">2.3.1.-</ecNumber>
    </submittedName>
</protein>
<name>A0A2U3KRY1_9FIRM</name>
<feature type="region of interest" description="C-terminal hotdog fold" evidence="9">
    <location>
        <begin position="1026"/>
        <end position="1173"/>
    </location>
</feature>
<sequence>MGNIGQADYSTANAFMDAYATYRNNLLASRQCWGKTISFNWPLWREGGMNVDAQAGKLMQQSTGMAAMKTLTGIQSFYQGLTSEDTQVLVLEGDLPKMQAYFLESLPKLHLASIVSSISGVTPQIVKEKTLHQLKILFGETAKMDFNLIDSSEPLESYGIGSIMIIQLNQKLADIFSGLPSTLFFEYQTIGELAEYLFTEYPQECLQWTGLGSQVQPEISLSMLESKSEFSVLTMNQGKQQYSNIATDPSAREHESIAIIGMSCRYPQAKTLKDYWENLKTGKDSIREIPEERWSLEGFFHPDPLEAASQGKSYGKWGGFIEGFANFDPIFFNISPRDALNMDPQERLFLESCWEVLEDAGYTKEQLATLYQGRIGVFAGITKTGYSLYGPELWKQGERVFPNTSFSSMANRVSYLLNLRGPSMPIDTMCSSSLTAIHEASEYLRRGECEMAIAGGVNLYLHPSNYIGLSAQQMLSSDGRCKSFGKGGNGFVPGEGVGTILLKRLSQAIEDRDNIYAVIRGTSINHGGKTNGYTVPNPAAQAEVIRAALDKAGVNARAVSYIEAHGTGTELGDPIEIAGLTQAFRKDTQAKEYCAIGSVKSNIGHLEAAAGMAGIAKIVLQMQHKMLAPSLHAEELNPNINFAQTPFVVQRTLAEWKRPVDETGYETVEYPRIAGISSFGAGGSNAHIVLEEYIPPSPQRTSMAVNAQNLAIIVLSAKSEERLIEHAQQLVTVIEERQYTETELADVAYTLQIGREAMEERLALVVGSTKELQDKLKDFVAGRGGIEDLYRGQIKRNKETMSVLAVDEEMQETISKWIQRRKYGNLLDLWVKGLSIDWNKIYGDHKPRRISLPTYPFADECYWIVGNTDTRGQTRANISAISSVIHPLLQQNTSDLSEQRFTSTFKGEEFFLANHVVKGQRVMPGVGYLEMARIALVMSAKIQNEGINGIQLKNVVWATPIIVGNQPVQVHIAIRPEATGEISYEVYSSSTEVGIEPVVHSQGRAVLSPLAEVSTIDLKALQVGCSLGTLSAGQCYESFRALGFDYGPGHQGLEKVFLGEDQVLAKLVLPSSVSGTDEEFVLHPSMMDSALQASIGLMISSGEHRPVLPFALQGLEVYGRCTSEMWAHIRHSKESKFADRIQKLDIDLCDETGKICVRMKGFSSRVLEGKISLAGLRETTGTLMFEPCWQERAVPFTPKRKEEALDFAQHLVMLCELSEISKESIAARIDRVADEFRCIALYSQEKEIDKRFQAYTVQLFEEVQKILTERPNGNVLLQIVISAQSEQQLFSGMAGLLKTAQLENPKFIGQLIEVDKYYGTLSDDSSQWYAQEIVEKLLENSQRPIAKQVQYRNDKRYVVSWNEIEVPSEPVGIPWRDRGNYLITGGTGGLGLIFAKEIAERSKDATLILTGRSRLSAAKQALLKEIERLGTRIVYRQVDVADKRAVDGLIQSIRQDFGGLNGIIHSAGVIQDNFIIKKSKEEFYKVLAPKVSGVVNLDQASKDLALDFFILFSAVGGALGNIGQADYTTANAFLDAYARYRNALVASKQCQGLTLAINWPFWQEGGMRIDPETAKMMGDSTGMTGLPTLSGIQALYQGVASGKDQVMVLEGDKAKLRNFVASYFENEKQIIPGAERELSSGLDDEFYLNIVEDIIKGKLSAEQFVDFTNTVQRKMNK</sequence>
<keyword evidence="8" id="KW-0677">Repeat</keyword>
<dbReference type="InterPro" id="IPR036736">
    <property type="entry name" value="ACP-like_sf"/>
</dbReference>
<dbReference type="SUPFAM" id="SSF47336">
    <property type="entry name" value="ACP-like"/>
    <property type="match status" value="1"/>
</dbReference>
<dbReference type="PANTHER" id="PTHR43775">
    <property type="entry name" value="FATTY ACID SYNTHASE"/>
    <property type="match status" value="1"/>
</dbReference>
<feature type="active site" description="Proton donor; for dehydratase activity" evidence="9">
    <location>
        <position position="1088"/>
    </location>
</feature>
<keyword evidence="4" id="KW-0596">Phosphopantetheine</keyword>
<dbReference type="GO" id="GO:0005886">
    <property type="term" value="C:plasma membrane"/>
    <property type="evidence" value="ECO:0007669"/>
    <property type="project" value="TreeGrafter"/>
</dbReference>
<keyword evidence="5" id="KW-0963">Cytoplasm</keyword>
<dbReference type="InterPro" id="IPR014030">
    <property type="entry name" value="Ketoacyl_synth_N"/>
</dbReference>
<evidence type="ECO:0000256" key="3">
    <source>
        <dbReference type="ARBA" id="ARBA00004789"/>
    </source>
</evidence>
<dbReference type="GO" id="GO:0031177">
    <property type="term" value="F:phosphopantetheine binding"/>
    <property type="evidence" value="ECO:0007669"/>
    <property type="project" value="InterPro"/>
</dbReference>
<dbReference type="InterPro" id="IPR049900">
    <property type="entry name" value="PKS_mFAS_DH"/>
</dbReference>
<proteinExistence type="predicted"/>
<dbReference type="Pfam" id="PF14765">
    <property type="entry name" value="PS-DH"/>
    <property type="match status" value="1"/>
</dbReference>
<dbReference type="CDD" id="cd08953">
    <property type="entry name" value="KR_2_SDR_x"/>
    <property type="match status" value="1"/>
</dbReference>
<dbReference type="Pfam" id="PF08659">
    <property type="entry name" value="KR"/>
    <property type="match status" value="2"/>
</dbReference>
<evidence type="ECO:0000256" key="1">
    <source>
        <dbReference type="ARBA" id="ARBA00003299"/>
    </source>
</evidence>
<dbReference type="InterPro" id="IPR020806">
    <property type="entry name" value="PKS_PP-bd"/>
</dbReference>
<reference evidence="14" key="1">
    <citation type="submission" date="2018-02" db="EMBL/GenBank/DDBJ databases">
        <authorList>
            <person name="Hausmann B."/>
        </authorList>
    </citation>
    <scope>NUCLEOTIDE SEQUENCE [LARGE SCALE GENOMIC DNA]</scope>
    <source>
        <strain evidence="14">Peat soil MAG SbF1</strain>
    </source>
</reference>
<dbReference type="Gene3D" id="3.10.129.110">
    <property type="entry name" value="Polyketide synthase dehydratase"/>
    <property type="match status" value="1"/>
</dbReference>
<dbReference type="InterPro" id="IPR050091">
    <property type="entry name" value="PKS_NRPS_Biosynth_Enz"/>
</dbReference>
<dbReference type="CDD" id="cd00833">
    <property type="entry name" value="PKS"/>
    <property type="match status" value="1"/>
</dbReference>